<sequence length="44" mass="5013">MLGIFQGLVFVVIIGFFVMIPIAFIVAFDFTILFIHLLSLVQRL</sequence>
<dbReference type="AlphaFoldDB" id="T0JIQ5"/>
<evidence type="ECO:0000313" key="3">
    <source>
        <dbReference type="Proteomes" id="UP000015530"/>
    </source>
</evidence>
<dbReference type="EMBL" id="AMYD01004356">
    <property type="protein sequence ID" value="EQB43292.1"/>
    <property type="molecule type" value="Genomic_DNA"/>
</dbReference>
<protein>
    <submittedName>
        <fullName evidence="2">Uncharacterized protein</fullName>
    </submittedName>
</protein>
<proteinExistence type="predicted"/>
<dbReference type="HOGENOM" id="CLU_3224523_0_0_1"/>
<comment type="caution">
    <text evidence="2">The sequence shown here is derived from an EMBL/GenBank/DDBJ whole genome shotgun (WGS) entry which is preliminary data.</text>
</comment>
<keyword evidence="1" id="KW-0812">Transmembrane</keyword>
<gene>
    <name evidence="2" type="ORF">CGLO_18064</name>
</gene>
<keyword evidence="1" id="KW-0472">Membrane</keyword>
<evidence type="ECO:0000313" key="2">
    <source>
        <dbReference type="EMBL" id="EQB43292.1"/>
    </source>
</evidence>
<feature type="transmembrane region" description="Helical" evidence="1">
    <location>
        <begin position="7"/>
        <end position="38"/>
    </location>
</feature>
<name>T0JIQ5_COLGC</name>
<evidence type="ECO:0000256" key="1">
    <source>
        <dbReference type="SAM" id="Phobius"/>
    </source>
</evidence>
<keyword evidence="1" id="KW-1133">Transmembrane helix</keyword>
<accession>T0JIQ5</accession>
<reference evidence="3" key="1">
    <citation type="journal article" date="2013" name="Mol. Plant Microbe Interact.">
        <title>Global aspects of pacC regulation of pathogenicity genes in Colletotrichum gloeosporioides as revealed by transcriptome analysis.</title>
        <authorList>
            <person name="Alkan N."/>
            <person name="Meng X."/>
            <person name="Friedlander G."/>
            <person name="Reuveni E."/>
            <person name="Sukno S."/>
            <person name="Sherman A."/>
            <person name="Thon M."/>
            <person name="Fluhr R."/>
            <person name="Prusky D."/>
        </authorList>
    </citation>
    <scope>NUCLEOTIDE SEQUENCE [LARGE SCALE GENOMIC DNA]</scope>
    <source>
        <strain evidence="3">Cg-14</strain>
    </source>
</reference>
<organism evidence="2 3">
    <name type="scientific">Colletotrichum gloeosporioides (strain Cg-14)</name>
    <name type="common">Anthracnose fungus</name>
    <name type="synonym">Glomerella cingulata</name>
    <dbReference type="NCBI Taxonomy" id="1237896"/>
    <lineage>
        <taxon>Eukaryota</taxon>
        <taxon>Fungi</taxon>
        <taxon>Dikarya</taxon>
        <taxon>Ascomycota</taxon>
        <taxon>Pezizomycotina</taxon>
        <taxon>Sordariomycetes</taxon>
        <taxon>Hypocreomycetidae</taxon>
        <taxon>Glomerellales</taxon>
        <taxon>Glomerellaceae</taxon>
        <taxon>Colletotrichum</taxon>
        <taxon>Colletotrichum gloeosporioides species complex</taxon>
    </lineage>
</organism>
<dbReference type="Proteomes" id="UP000015530">
    <property type="component" value="Unassembled WGS sequence"/>
</dbReference>